<gene>
    <name evidence="1" type="ORF">TNIN_44461</name>
</gene>
<keyword evidence="2" id="KW-1185">Reference proteome</keyword>
<evidence type="ECO:0000313" key="1">
    <source>
        <dbReference type="EMBL" id="GFY69991.1"/>
    </source>
</evidence>
<accession>A0A8X6YFC9</accession>
<reference evidence="1" key="1">
    <citation type="submission" date="2020-08" db="EMBL/GenBank/DDBJ databases">
        <title>Multicomponent nature underlies the extraordinary mechanical properties of spider dragline silk.</title>
        <authorList>
            <person name="Kono N."/>
            <person name="Nakamura H."/>
            <person name="Mori M."/>
            <person name="Yoshida Y."/>
            <person name="Ohtoshi R."/>
            <person name="Malay A.D."/>
            <person name="Moran D.A.P."/>
            <person name="Tomita M."/>
            <person name="Numata K."/>
            <person name="Arakawa K."/>
        </authorList>
    </citation>
    <scope>NUCLEOTIDE SEQUENCE</scope>
</reference>
<evidence type="ECO:0000313" key="2">
    <source>
        <dbReference type="Proteomes" id="UP000886998"/>
    </source>
</evidence>
<proteinExistence type="predicted"/>
<name>A0A8X6YFC9_9ARAC</name>
<dbReference type="Proteomes" id="UP000886998">
    <property type="component" value="Unassembled WGS sequence"/>
</dbReference>
<comment type="caution">
    <text evidence="1">The sequence shown here is derived from an EMBL/GenBank/DDBJ whole genome shotgun (WGS) entry which is preliminary data.</text>
</comment>
<dbReference type="AlphaFoldDB" id="A0A8X6YFC9"/>
<sequence>MISSADTMDLAFFCSETPFSTHCFDSFLACSVDGEKDYDVVKSEQVQMLSMDPDGIAQPVAVEEEKGLSNVPLISAEDETYEEKVETPVDVIKDKAKGDVDPIILSQQRVGLHHDEIEEEKS</sequence>
<dbReference type="EMBL" id="BMAV01017930">
    <property type="protein sequence ID" value="GFY69991.1"/>
    <property type="molecule type" value="Genomic_DNA"/>
</dbReference>
<protein>
    <submittedName>
        <fullName evidence="1">Uncharacterized protein</fullName>
    </submittedName>
</protein>
<organism evidence="1 2">
    <name type="scientific">Trichonephila inaurata madagascariensis</name>
    <dbReference type="NCBI Taxonomy" id="2747483"/>
    <lineage>
        <taxon>Eukaryota</taxon>
        <taxon>Metazoa</taxon>
        <taxon>Ecdysozoa</taxon>
        <taxon>Arthropoda</taxon>
        <taxon>Chelicerata</taxon>
        <taxon>Arachnida</taxon>
        <taxon>Araneae</taxon>
        <taxon>Araneomorphae</taxon>
        <taxon>Entelegynae</taxon>
        <taxon>Araneoidea</taxon>
        <taxon>Nephilidae</taxon>
        <taxon>Trichonephila</taxon>
        <taxon>Trichonephila inaurata</taxon>
    </lineage>
</organism>